<dbReference type="RefSeq" id="WP_160774474.1">
    <property type="nucleotide sequence ID" value="NZ_WUMV01000002.1"/>
</dbReference>
<keyword evidence="2" id="KW-1185">Reference proteome</keyword>
<dbReference type="AlphaFoldDB" id="A0A7X3LSD3"/>
<evidence type="ECO:0000313" key="2">
    <source>
        <dbReference type="Proteomes" id="UP000433101"/>
    </source>
</evidence>
<name>A0A7X3LSD3_9HYPH</name>
<evidence type="ECO:0000313" key="1">
    <source>
        <dbReference type="EMBL" id="MXN64224.1"/>
    </source>
</evidence>
<proteinExistence type="predicted"/>
<dbReference type="Proteomes" id="UP000433101">
    <property type="component" value="Unassembled WGS sequence"/>
</dbReference>
<accession>A0A7X3LSD3</accession>
<protein>
    <submittedName>
        <fullName evidence="1">Uncharacterized protein</fullName>
    </submittedName>
</protein>
<gene>
    <name evidence="1" type="ORF">GR183_04860</name>
</gene>
<sequence>MIQFASILARPFLGKASSGEGDGKKLAAVNTLLAGGTGDAWLPLGRVQATPSIKGHLRSTSVSVTRGDVVSGEETISWQQFDWPVDQHLDDCTFNSVRWRIYKNALICLELVASKDKEGFDHRDLLGHRLELRDRTGFVIGVWTAAFVVHEGSDHLAFAASAEEDFQLLKLHFDDIADTQEGICFRI</sequence>
<reference evidence="1 2" key="1">
    <citation type="submission" date="2019-12" db="EMBL/GenBank/DDBJ databases">
        <authorList>
            <person name="Li M."/>
        </authorList>
    </citation>
    <scope>NUCLEOTIDE SEQUENCE [LARGE SCALE GENOMIC DNA]</scope>
    <source>
        <strain evidence="1 2">GBMRC 2046</strain>
    </source>
</reference>
<comment type="caution">
    <text evidence="1">The sequence shown here is derived from an EMBL/GenBank/DDBJ whole genome shotgun (WGS) entry which is preliminary data.</text>
</comment>
<dbReference type="EMBL" id="WUMV01000002">
    <property type="protein sequence ID" value="MXN64224.1"/>
    <property type="molecule type" value="Genomic_DNA"/>
</dbReference>
<organism evidence="1 2">
    <name type="scientific">Stappia sediminis</name>
    <dbReference type="NCBI Taxonomy" id="2692190"/>
    <lineage>
        <taxon>Bacteria</taxon>
        <taxon>Pseudomonadati</taxon>
        <taxon>Pseudomonadota</taxon>
        <taxon>Alphaproteobacteria</taxon>
        <taxon>Hyphomicrobiales</taxon>
        <taxon>Stappiaceae</taxon>
        <taxon>Stappia</taxon>
    </lineage>
</organism>